<keyword evidence="2" id="KW-1185">Reference proteome</keyword>
<organism evidence="1 2">
    <name type="scientific">Micromonospora inositola</name>
    <dbReference type="NCBI Taxonomy" id="47865"/>
    <lineage>
        <taxon>Bacteria</taxon>
        <taxon>Bacillati</taxon>
        <taxon>Actinomycetota</taxon>
        <taxon>Actinomycetes</taxon>
        <taxon>Micromonosporales</taxon>
        <taxon>Micromonosporaceae</taxon>
        <taxon>Micromonospora</taxon>
    </lineage>
</organism>
<dbReference type="Proteomes" id="UP000198221">
    <property type="component" value="Chromosome I"/>
</dbReference>
<dbReference type="EMBL" id="LT607754">
    <property type="protein sequence ID" value="SCG72251.1"/>
    <property type="molecule type" value="Genomic_DNA"/>
</dbReference>
<evidence type="ECO:0000313" key="2">
    <source>
        <dbReference type="Proteomes" id="UP000198221"/>
    </source>
</evidence>
<dbReference type="AlphaFoldDB" id="A0A1C5JPJ0"/>
<protein>
    <submittedName>
        <fullName evidence="1">Uncharacterized protein</fullName>
    </submittedName>
</protein>
<accession>A0A1C5JPJ0</accession>
<sequence>MRRYEVAQQADEPIDWSAAHVDTTDRRTRVAYTLSFDSDDKLHQWLEAEAGRRGMNPIELMRDLLGEAYRRAA</sequence>
<gene>
    <name evidence="1" type="ORF">GA0070613_5046</name>
</gene>
<proteinExistence type="predicted"/>
<reference evidence="2" key="1">
    <citation type="submission" date="2016-06" db="EMBL/GenBank/DDBJ databases">
        <authorList>
            <person name="Varghese N."/>
            <person name="Submissions Spin"/>
        </authorList>
    </citation>
    <scope>NUCLEOTIDE SEQUENCE [LARGE SCALE GENOMIC DNA]</scope>
    <source>
        <strain evidence="2">DSM 43819</strain>
    </source>
</reference>
<name>A0A1C5JPJ0_9ACTN</name>
<dbReference type="OrthoDB" id="3391285at2"/>
<dbReference type="RefSeq" id="WP_157746513.1">
    <property type="nucleotide sequence ID" value="NZ_LT607754.1"/>
</dbReference>
<evidence type="ECO:0000313" key="1">
    <source>
        <dbReference type="EMBL" id="SCG72251.1"/>
    </source>
</evidence>